<feature type="compositionally biased region" description="Basic and acidic residues" evidence="1">
    <location>
        <begin position="112"/>
        <end position="123"/>
    </location>
</feature>
<dbReference type="OrthoDB" id="2288163at2759"/>
<organism evidence="3 4">
    <name type="scientific">Parasitella parasitica</name>
    <dbReference type="NCBI Taxonomy" id="35722"/>
    <lineage>
        <taxon>Eukaryota</taxon>
        <taxon>Fungi</taxon>
        <taxon>Fungi incertae sedis</taxon>
        <taxon>Mucoromycota</taxon>
        <taxon>Mucoromycotina</taxon>
        <taxon>Mucoromycetes</taxon>
        <taxon>Mucorales</taxon>
        <taxon>Mucorineae</taxon>
        <taxon>Mucoraceae</taxon>
        <taxon>Parasitella</taxon>
    </lineage>
</organism>
<reference evidence="3 4" key="1">
    <citation type="submission" date="2014-09" db="EMBL/GenBank/DDBJ databases">
        <authorList>
            <person name="Ellenberger Sabrina"/>
        </authorList>
    </citation>
    <scope>NUCLEOTIDE SEQUENCE [LARGE SCALE GENOMIC DNA]</scope>
    <source>
        <strain evidence="3 4">CBS 412.66</strain>
    </source>
</reference>
<evidence type="ECO:0000313" key="3">
    <source>
        <dbReference type="EMBL" id="CEP07332.1"/>
    </source>
</evidence>
<evidence type="ECO:0000313" key="4">
    <source>
        <dbReference type="Proteomes" id="UP000054107"/>
    </source>
</evidence>
<dbReference type="EMBL" id="LN719213">
    <property type="protein sequence ID" value="CEP07332.1"/>
    <property type="molecule type" value="Genomic_DNA"/>
</dbReference>
<feature type="region of interest" description="Disordered" evidence="1">
    <location>
        <begin position="102"/>
        <end position="123"/>
    </location>
</feature>
<accession>A0A0B7MQI3</accession>
<dbReference type="Gene3D" id="1.10.443.20">
    <property type="entry name" value="Centromere DNA-binding protein complex CBF3 subunit, domain 2"/>
    <property type="match status" value="1"/>
</dbReference>
<protein>
    <recommendedName>
        <fullName evidence="2">Ndc10 domain-containing protein</fullName>
    </recommendedName>
</protein>
<dbReference type="GO" id="GO:0003677">
    <property type="term" value="F:DNA binding"/>
    <property type="evidence" value="ECO:0007669"/>
    <property type="project" value="InterPro"/>
</dbReference>
<dbReference type="Proteomes" id="UP000054107">
    <property type="component" value="Unassembled WGS sequence"/>
</dbReference>
<dbReference type="STRING" id="35722.A0A0B7MQI3"/>
<evidence type="ECO:0000256" key="1">
    <source>
        <dbReference type="SAM" id="MobiDB-lite"/>
    </source>
</evidence>
<sequence>MDTLARKESKKKRDEYYDRAALTIGDGYTTVEELTALVAHYIKQNSEEGLRNALICLLSHYMYLRGASARQAELADLQSLHFTAEGPTPCPALLFLMTESKSNKHGPRRGFSGHDDLKGLVRN</sequence>
<dbReference type="InterPro" id="IPR038279">
    <property type="entry name" value="Ndc10_dom2_sf"/>
</dbReference>
<evidence type="ECO:0000259" key="2">
    <source>
        <dbReference type="Pfam" id="PF16787"/>
    </source>
</evidence>
<proteinExistence type="predicted"/>
<dbReference type="AlphaFoldDB" id="A0A0B7MQI3"/>
<dbReference type="Pfam" id="PF16787">
    <property type="entry name" value="NDC10_II"/>
    <property type="match status" value="1"/>
</dbReference>
<name>A0A0B7MQI3_9FUNG</name>
<gene>
    <name evidence="3" type="primary">PARPA_00617.1 scaffold 1011</name>
</gene>
<dbReference type="InterPro" id="IPR031872">
    <property type="entry name" value="NDC10_II"/>
</dbReference>
<keyword evidence="4" id="KW-1185">Reference proteome</keyword>
<feature type="domain" description="Ndc10" evidence="2">
    <location>
        <begin position="35"/>
        <end position="106"/>
    </location>
</feature>